<feature type="transmembrane region" description="Helical" evidence="1">
    <location>
        <begin position="146"/>
        <end position="165"/>
    </location>
</feature>
<proteinExistence type="predicted"/>
<comment type="caution">
    <text evidence="2">The sequence shown here is derived from an EMBL/GenBank/DDBJ whole genome shotgun (WGS) entry which is preliminary data.</text>
</comment>
<reference evidence="2 3" key="1">
    <citation type="submission" date="2019-02" db="EMBL/GenBank/DDBJ databases">
        <authorList>
            <consortium name="Pathogen Informatics"/>
        </authorList>
    </citation>
    <scope>NUCLEOTIDE SEQUENCE [LARGE SCALE GENOMIC DNA]</scope>
    <source>
        <strain evidence="2 3">078GUE027</strain>
    </source>
</reference>
<name>A0AAX3GVQ3_CLODI</name>
<evidence type="ECO:0000256" key="1">
    <source>
        <dbReference type="SAM" id="Phobius"/>
    </source>
</evidence>
<keyword evidence="1" id="KW-0812">Transmembrane</keyword>
<gene>
    <name evidence="2" type="ORF">SAMEA1710456_00150</name>
</gene>
<keyword evidence="1" id="KW-1133">Transmembrane helix</keyword>
<dbReference type="Proteomes" id="UP000346772">
    <property type="component" value="Unassembled WGS sequence"/>
</dbReference>
<keyword evidence="1" id="KW-0472">Membrane</keyword>
<evidence type="ECO:0000313" key="3">
    <source>
        <dbReference type="Proteomes" id="UP000346772"/>
    </source>
</evidence>
<protein>
    <submittedName>
        <fullName evidence="2">Membrane protein</fullName>
    </submittedName>
</protein>
<sequence length="176" mass="20919">MIIKITLKIIKYIRNLKKFMIFSYICIYYNEVDKNFYKGENMNKKKNLIGMAISFLLIISIINPLQVEAETIIESSVYISSIQENCTYNNTKFKTIKSRSRHKISKSNKSKVKLKKRSIRTKKYGYQTINKYKIRNARRHNILTKLILLIIVIFIVIILVILIFIKRKKKSFTKNN</sequence>
<dbReference type="EMBL" id="CAADAT010000001">
    <property type="protein sequence ID" value="VFD52708.1"/>
    <property type="molecule type" value="Genomic_DNA"/>
</dbReference>
<feature type="transmembrane region" description="Helical" evidence="1">
    <location>
        <begin position="48"/>
        <end position="67"/>
    </location>
</feature>
<accession>A0AAX3GVQ3</accession>
<organism evidence="2 3">
    <name type="scientific">Clostridioides difficile</name>
    <name type="common">Peptoclostridium difficile</name>
    <dbReference type="NCBI Taxonomy" id="1496"/>
    <lineage>
        <taxon>Bacteria</taxon>
        <taxon>Bacillati</taxon>
        <taxon>Bacillota</taxon>
        <taxon>Clostridia</taxon>
        <taxon>Peptostreptococcales</taxon>
        <taxon>Peptostreptococcaceae</taxon>
        <taxon>Clostridioides</taxon>
    </lineage>
</organism>
<evidence type="ECO:0000313" key="2">
    <source>
        <dbReference type="EMBL" id="VFD52708.1"/>
    </source>
</evidence>
<dbReference type="AlphaFoldDB" id="A0AAX3GVQ3"/>